<dbReference type="InterPro" id="IPR012094">
    <property type="entry name" value="tRNA_Ile_lys_synt"/>
</dbReference>
<dbReference type="GO" id="GO:0032267">
    <property type="term" value="F:tRNA(Ile)-lysidine synthase activity"/>
    <property type="evidence" value="ECO:0007669"/>
    <property type="project" value="UniProtKB-EC"/>
</dbReference>
<dbReference type="SUPFAM" id="SSF82829">
    <property type="entry name" value="MesJ substrate recognition domain-like"/>
    <property type="match status" value="1"/>
</dbReference>
<evidence type="ECO:0000256" key="1">
    <source>
        <dbReference type="ARBA" id="ARBA00004496"/>
    </source>
</evidence>
<gene>
    <name evidence="8 10" type="primary">tilS</name>
    <name evidence="10" type="ORF">ACFODW_10915</name>
</gene>
<comment type="catalytic activity">
    <reaction evidence="7 8">
        <text>cytidine(34) in tRNA(Ile2) + L-lysine + ATP = lysidine(34) in tRNA(Ile2) + AMP + diphosphate + H(+)</text>
        <dbReference type="Rhea" id="RHEA:43744"/>
        <dbReference type="Rhea" id="RHEA-COMP:10625"/>
        <dbReference type="Rhea" id="RHEA-COMP:10670"/>
        <dbReference type="ChEBI" id="CHEBI:15378"/>
        <dbReference type="ChEBI" id="CHEBI:30616"/>
        <dbReference type="ChEBI" id="CHEBI:32551"/>
        <dbReference type="ChEBI" id="CHEBI:33019"/>
        <dbReference type="ChEBI" id="CHEBI:82748"/>
        <dbReference type="ChEBI" id="CHEBI:83665"/>
        <dbReference type="ChEBI" id="CHEBI:456215"/>
        <dbReference type="EC" id="6.3.4.19"/>
    </reaction>
</comment>
<evidence type="ECO:0000313" key="10">
    <source>
        <dbReference type="EMBL" id="MFC2948845.1"/>
    </source>
</evidence>
<dbReference type="PANTHER" id="PTHR43033:SF1">
    <property type="entry name" value="TRNA(ILE)-LYSIDINE SYNTHASE-RELATED"/>
    <property type="match status" value="1"/>
</dbReference>
<feature type="domain" description="Lysidine-tRNA(Ile) synthetase C-terminal" evidence="9">
    <location>
        <begin position="383"/>
        <end position="455"/>
    </location>
</feature>
<dbReference type="NCBIfam" id="TIGR02432">
    <property type="entry name" value="lysidine_TilS_N"/>
    <property type="match status" value="1"/>
</dbReference>
<comment type="subcellular location">
    <subcellularLocation>
        <location evidence="1 8">Cytoplasm</location>
    </subcellularLocation>
</comment>
<organism evidence="10 11">
    <name type="scientific">Virgibacillus sediminis</name>
    <dbReference type="NCBI Taxonomy" id="202260"/>
    <lineage>
        <taxon>Bacteria</taxon>
        <taxon>Bacillati</taxon>
        <taxon>Bacillota</taxon>
        <taxon>Bacilli</taxon>
        <taxon>Bacillales</taxon>
        <taxon>Bacillaceae</taxon>
        <taxon>Virgibacillus</taxon>
    </lineage>
</organism>
<dbReference type="InterPro" id="IPR012795">
    <property type="entry name" value="tRNA_Ile_lys_synt_N"/>
</dbReference>
<dbReference type="SMART" id="SM00977">
    <property type="entry name" value="TilS_C"/>
    <property type="match status" value="1"/>
</dbReference>
<keyword evidence="4 8" id="KW-0819">tRNA processing</keyword>
<name>A0ABV7A7U3_9BACI</name>
<evidence type="ECO:0000259" key="9">
    <source>
        <dbReference type="SMART" id="SM00977"/>
    </source>
</evidence>
<keyword evidence="3 8" id="KW-0436">Ligase</keyword>
<dbReference type="CDD" id="cd01992">
    <property type="entry name" value="TilS_N"/>
    <property type="match status" value="1"/>
</dbReference>
<dbReference type="SUPFAM" id="SSF56037">
    <property type="entry name" value="PheT/TilS domain"/>
    <property type="match status" value="1"/>
</dbReference>
<dbReference type="InterPro" id="IPR012796">
    <property type="entry name" value="Lysidine-tRNA-synth_C"/>
</dbReference>
<accession>A0ABV7A7U3</accession>
<dbReference type="EMBL" id="JBHRRZ010000016">
    <property type="protein sequence ID" value="MFC2948845.1"/>
    <property type="molecule type" value="Genomic_DNA"/>
</dbReference>
<dbReference type="Pfam" id="PF11734">
    <property type="entry name" value="TilS_C"/>
    <property type="match status" value="1"/>
</dbReference>
<keyword evidence="11" id="KW-1185">Reference proteome</keyword>
<comment type="domain">
    <text evidence="8">The N-terminal region contains the highly conserved SGGXDS motif, predicted to be a P-loop motif involved in ATP binding.</text>
</comment>
<dbReference type="Pfam" id="PF09179">
    <property type="entry name" value="TilS"/>
    <property type="match status" value="1"/>
</dbReference>
<keyword evidence="2 8" id="KW-0963">Cytoplasm</keyword>
<dbReference type="Pfam" id="PF01171">
    <property type="entry name" value="ATP_bind_3"/>
    <property type="match status" value="1"/>
</dbReference>
<dbReference type="RefSeq" id="WP_390306277.1">
    <property type="nucleotide sequence ID" value="NZ_JBHRRZ010000016.1"/>
</dbReference>
<dbReference type="Gene3D" id="3.30.465.60">
    <property type="match status" value="1"/>
</dbReference>
<comment type="similarity">
    <text evidence="8">Belongs to the tRNA(Ile)-lysidine synthase family.</text>
</comment>
<dbReference type="SUPFAM" id="SSF52402">
    <property type="entry name" value="Adenine nucleotide alpha hydrolases-like"/>
    <property type="match status" value="1"/>
</dbReference>
<proteinExistence type="inferred from homology"/>
<protein>
    <recommendedName>
        <fullName evidence="8">tRNA(Ile)-lysidine synthase</fullName>
        <ecNumber evidence="8">6.3.4.19</ecNumber>
    </recommendedName>
    <alternativeName>
        <fullName evidence="8">tRNA(Ile)-2-lysyl-cytidine synthase</fullName>
    </alternativeName>
    <alternativeName>
        <fullName evidence="8">tRNA(Ile)-lysidine synthetase</fullName>
    </alternativeName>
</protein>
<evidence type="ECO:0000313" key="11">
    <source>
        <dbReference type="Proteomes" id="UP001595387"/>
    </source>
</evidence>
<evidence type="ECO:0000256" key="3">
    <source>
        <dbReference type="ARBA" id="ARBA00022598"/>
    </source>
</evidence>
<reference evidence="11" key="1">
    <citation type="journal article" date="2019" name="Int. J. Syst. Evol. Microbiol.">
        <title>The Global Catalogue of Microorganisms (GCM) 10K type strain sequencing project: providing services to taxonomists for standard genome sequencing and annotation.</title>
        <authorList>
            <consortium name="The Broad Institute Genomics Platform"/>
            <consortium name="The Broad Institute Genome Sequencing Center for Infectious Disease"/>
            <person name="Wu L."/>
            <person name="Ma J."/>
        </authorList>
    </citation>
    <scope>NUCLEOTIDE SEQUENCE [LARGE SCALE GENOMIC DNA]</scope>
    <source>
        <strain evidence="11">KCTC 13193</strain>
    </source>
</reference>
<evidence type="ECO:0000256" key="8">
    <source>
        <dbReference type="HAMAP-Rule" id="MF_01161"/>
    </source>
</evidence>
<comment type="caution">
    <text evidence="10">The sequence shown here is derived from an EMBL/GenBank/DDBJ whole genome shotgun (WGS) entry which is preliminary data.</text>
</comment>
<dbReference type="InterPro" id="IPR015262">
    <property type="entry name" value="tRNA_Ile_lys_synt_subst-bd"/>
</dbReference>
<evidence type="ECO:0000256" key="4">
    <source>
        <dbReference type="ARBA" id="ARBA00022694"/>
    </source>
</evidence>
<comment type="function">
    <text evidence="8">Ligates lysine onto the cytidine present at position 34 of the AUA codon-specific tRNA(Ile) that contains the anticodon CAU, in an ATP-dependent manner. Cytidine is converted to lysidine, thus changing the amino acid specificity of the tRNA from methionine to isoleucine.</text>
</comment>
<dbReference type="PANTHER" id="PTHR43033">
    <property type="entry name" value="TRNA(ILE)-LYSIDINE SYNTHASE-RELATED"/>
    <property type="match status" value="1"/>
</dbReference>
<dbReference type="InterPro" id="IPR011063">
    <property type="entry name" value="TilS/TtcA_N"/>
</dbReference>
<evidence type="ECO:0000256" key="5">
    <source>
        <dbReference type="ARBA" id="ARBA00022741"/>
    </source>
</evidence>
<dbReference type="Gene3D" id="3.40.50.620">
    <property type="entry name" value="HUPs"/>
    <property type="match status" value="1"/>
</dbReference>
<keyword evidence="6 8" id="KW-0067">ATP-binding</keyword>
<dbReference type="NCBIfam" id="TIGR02433">
    <property type="entry name" value="lysidine_TilS_C"/>
    <property type="match status" value="1"/>
</dbReference>
<evidence type="ECO:0000256" key="2">
    <source>
        <dbReference type="ARBA" id="ARBA00022490"/>
    </source>
</evidence>
<sequence>MKQEVMAFIKKHQLLKEGSTVLAGVSGGPDSMALLHYLSTLRQEWGLKVVAVCVDHQLRGEESKDDLEYVRDICREWGIPFKGASLDVPSYKRRKQIGTQVAARTLRYRYFAEQMEAYRADYLALGHHSDDQVETLLMSLVRAGSSSSFTGIPVKREFAGGSIIRPLLTVTKEDIEAYCKEHSIYPRRDPSNEEINYTRNFYRKQVIPLLKQKNRNIHTTVQHLSETIQEDDHYLWAEAEKAVKNTVEWGEDWKQATLEIPLFRKYAPALQRRAFHLILNYLYDKLPKDLSYIHEEHFFVLLKKDKGNIQIDFPGKLKVEKSYGKIVFYFPRGTQDPSYHYTLPTPGSIVLPDGSVIRSYFGEWEESGDSFHYCCSSQVALPIHIRTRQPGDRLSLRGMTGTKKLKDIFIDEKVPRKEREHWPVVTDNDGNILWLAGLRKGQAPCRTADTSAIHIKYEKRDV</sequence>
<dbReference type="Proteomes" id="UP001595387">
    <property type="component" value="Unassembled WGS sequence"/>
</dbReference>
<evidence type="ECO:0000256" key="7">
    <source>
        <dbReference type="ARBA" id="ARBA00048539"/>
    </source>
</evidence>
<dbReference type="HAMAP" id="MF_01161">
    <property type="entry name" value="tRNA_Ile_lys_synt"/>
    <property type="match status" value="1"/>
</dbReference>
<feature type="binding site" evidence="8">
    <location>
        <begin position="26"/>
        <end position="31"/>
    </location>
    <ligand>
        <name>ATP</name>
        <dbReference type="ChEBI" id="CHEBI:30616"/>
    </ligand>
</feature>
<keyword evidence="5 8" id="KW-0547">Nucleotide-binding</keyword>
<evidence type="ECO:0000256" key="6">
    <source>
        <dbReference type="ARBA" id="ARBA00022840"/>
    </source>
</evidence>
<dbReference type="EC" id="6.3.4.19" evidence="8"/>
<dbReference type="InterPro" id="IPR014729">
    <property type="entry name" value="Rossmann-like_a/b/a_fold"/>
</dbReference>